<dbReference type="AlphaFoldDB" id="A0A4S8KCP0"/>
<comment type="caution">
    <text evidence="2">The sequence shown here is derived from an EMBL/GenBank/DDBJ whole genome shotgun (WGS) entry which is preliminary data.</text>
</comment>
<dbReference type="Proteomes" id="UP000317650">
    <property type="component" value="Chromosome 4"/>
</dbReference>
<keyword evidence="3" id="KW-1185">Reference proteome</keyword>
<evidence type="ECO:0000313" key="2">
    <source>
        <dbReference type="EMBL" id="THU72907.1"/>
    </source>
</evidence>
<dbReference type="EMBL" id="PYDT01000001">
    <property type="protein sequence ID" value="THU72907.1"/>
    <property type="molecule type" value="Genomic_DNA"/>
</dbReference>
<feature type="region of interest" description="Disordered" evidence="1">
    <location>
        <begin position="119"/>
        <end position="138"/>
    </location>
</feature>
<feature type="compositionally biased region" description="Basic residues" evidence="1">
    <location>
        <begin position="84"/>
        <end position="101"/>
    </location>
</feature>
<organism evidence="2 3">
    <name type="scientific">Musa balbisiana</name>
    <name type="common">Banana</name>
    <dbReference type="NCBI Taxonomy" id="52838"/>
    <lineage>
        <taxon>Eukaryota</taxon>
        <taxon>Viridiplantae</taxon>
        <taxon>Streptophyta</taxon>
        <taxon>Embryophyta</taxon>
        <taxon>Tracheophyta</taxon>
        <taxon>Spermatophyta</taxon>
        <taxon>Magnoliopsida</taxon>
        <taxon>Liliopsida</taxon>
        <taxon>Zingiberales</taxon>
        <taxon>Musaceae</taxon>
        <taxon>Musa</taxon>
    </lineage>
</organism>
<name>A0A4S8KCP0_MUSBA</name>
<protein>
    <submittedName>
        <fullName evidence="2">Uncharacterized protein</fullName>
    </submittedName>
</protein>
<feature type="region of interest" description="Disordered" evidence="1">
    <location>
        <begin position="182"/>
        <end position="201"/>
    </location>
</feature>
<sequence length="201" mass="21684">MEGSYNPIKNSELLDDPESMIFALADTSPREILPIIFLCFLRNALICLMFSGGDDSGSRLQAFNEEEMALLRSDPFSFSSPRASGRRHGPPKSRLHQIPRRRQQRLPLSSVLFGLRRRRSRGAAAESPPRSCGGGKRFGGGFLAEAGRPVVRLLRRERLRRRAATPVGGGVRVAGCGGVGLAGREEGLGRSGSADAGRGSP</sequence>
<proteinExistence type="predicted"/>
<feature type="compositionally biased region" description="Low complexity" evidence="1">
    <location>
        <begin position="191"/>
        <end position="201"/>
    </location>
</feature>
<feature type="region of interest" description="Disordered" evidence="1">
    <location>
        <begin position="75"/>
        <end position="101"/>
    </location>
</feature>
<accession>A0A4S8KCP0</accession>
<gene>
    <name evidence="2" type="ORF">C4D60_Mb04t17180</name>
</gene>
<feature type="compositionally biased region" description="Low complexity" evidence="1">
    <location>
        <begin position="122"/>
        <end position="131"/>
    </location>
</feature>
<reference evidence="2 3" key="1">
    <citation type="journal article" date="2019" name="Nat. Plants">
        <title>Genome sequencing of Musa balbisiana reveals subgenome evolution and function divergence in polyploid bananas.</title>
        <authorList>
            <person name="Yao X."/>
        </authorList>
    </citation>
    <scope>NUCLEOTIDE SEQUENCE [LARGE SCALE GENOMIC DNA]</scope>
    <source>
        <strain evidence="3">cv. DH-PKW</strain>
        <tissue evidence="2">Leaves</tissue>
    </source>
</reference>
<evidence type="ECO:0000313" key="3">
    <source>
        <dbReference type="Proteomes" id="UP000317650"/>
    </source>
</evidence>
<evidence type="ECO:0000256" key="1">
    <source>
        <dbReference type="SAM" id="MobiDB-lite"/>
    </source>
</evidence>